<sequence>MIPPFDIVLQIIELVKEDEEILKALALASPVFVELCQERLFESIEIQANFKAEHDSAPPPASFIKFHAVVTKNPRIPSYIQEIKLAQHSTRGQHTMAEVVDQLALITQVFDALSSSPIHTLSFLSHGKVRWTDLDLRIRSSLLKILQKPCFQHISLHELHFPRYLFSHFTHLQSVKLYSPRFPWEQDSPLTRMHQISQLTYYVHPDAGIPWSLDTHTFDCVGPSIGLDLSSLQYLDLNVDLLQIPRLSHLFQLPKLTHLEVSTDPSSTLGFSLSLGSAPSLRLSGLANLTHLTLTNLVFDSSIDQFKWIRKALASLTTAQLQIIHSVTIVLRATSDAIGKIAEFEDVLLLARCLSHLHRSSVGVKSILVHMKISESNEDTILLAQGKISPLLAWEGCESVFQFKIESN</sequence>
<evidence type="ECO:0000313" key="1">
    <source>
        <dbReference type="EMBL" id="TFK67426.1"/>
    </source>
</evidence>
<gene>
    <name evidence="1" type="ORF">BDN72DRAFT_961024</name>
</gene>
<protein>
    <submittedName>
        <fullName evidence="1">Uncharacterized protein</fullName>
    </submittedName>
</protein>
<evidence type="ECO:0000313" key="2">
    <source>
        <dbReference type="Proteomes" id="UP000308600"/>
    </source>
</evidence>
<accession>A0ACD3AQ33</accession>
<dbReference type="Proteomes" id="UP000308600">
    <property type="component" value="Unassembled WGS sequence"/>
</dbReference>
<dbReference type="EMBL" id="ML208376">
    <property type="protein sequence ID" value="TFK67426.1"/>
    <property type="molecule type" value="Genomic_DNA"/>
</dbReference>
<organism evidence="1 2">
    <name type="scientific">Pluteus cervinus</name>
    <dbReference type="NCBI Taxonomy" id="181527"/>
    <lineage>
        <taxon>Eukaryota</taxon>
        <taxon>Fungi</taxon>
        <taxon>Dikarya</taxon>
        <taxon>Basidiomycota</taxon>
        <taxon>Agaricomycotina</taxon>
        <taxon>Agaricomycetes</taxon>
        <taxon>Agaricomycetidae</taxon>
        <taxon>Agaricales</taxon>
        <taxon>Pluteineae</taxon>
        <taxon>Pluteaceae</taxon>
        <taxon>Pluteus</taxon>
    </lineage>
</organism>
<proteinExistence type="predicted"/>
<name>A0ACD3AQ33_9AGAR</name>
<keyword evidence="2" id="KW-1185">Reference proteome</keyword>
<reference evidence="1 2" key="1">
    <citation type="journal article" date="2019" name="Nat. Ecol. Evol.">
        <title>Megaphylogeny resolves global patterns of mushroom evolution.</title>
        <authorList>
            <person name="Varga T."/>
            <person name="Krizsan K."/>
            <person name="Foldi C."/>
            <person name="Dima B."/>
            <person name="Sanchez-Garcia M."/>
            <person name="Sanchez-Ramirez S."/>
            <person name="Szollosi G.J."/>
            <person name="Szarkandi J.G."/>
            <person name="Papp V."/>
            <person name="Albert L."/>
            <person name="Andreopoulos W."/>
            <person name="Angelini C."/>
            <person name="Antonin V."/>
            <person name="Barry K.W."/>
            <person name="Bougher N.L."/>
            <person name="Buchanan P."/>
            <person name="Buyck B."/>
            <person name="Bense V."/>
            <person name="Catcheside P."/>
            <person name="Chovatia M."/>
            <person name="Cooper J."/>
            <person name="Damon W."/>
            <person name="Desjardin D."/>
            <person name="Finy P."/>
            <person name="Geml J."/>
            <person name="Haridas S."/>
            <person name="Hughes K."/>
            <person name="Justo A."/>
            <person name="Karasinski D."/>
            <person name="Kautmanova I."/>
            <person name="Kiss B."/>
            <person name="Kocsube S."/>
            <person name="Kotiranta H."/>
            <person name="LaButti K.M."/>
            <person name="Lechner B.E."/>
            <person name="Liimatainen K."/>
            <person name="Lipzen A."/>
            <person name="Lukacs Z."/>
            <person name="Mihaltcheva S."/>
            <person name="Morgado L.N."/>
            <person name="Niskanen T."/>
            <person name="Noordeloos M.E."/>
            <person name="Ohm R.A."/>
            <person name="Ortiz-Santana B."/>
            <person name="Ovrebo C."/>
            <person name="Racz N."/>
            <person name="Riley R."/>
            <person name="Savchenko A."/>
            <person name="Shiryaev A."/>
            <person name="Soop K."/>
            <person name="Spirin V."/>
            <person name="Szebenyi C."/>
            <person name="Tomsovsky M."/>
            <person name="Tulloss R.E."/>
            <person name="Uehling J."/>
            <person name="Grigoriev I.V."/>
            <person name="Vagvolgyi C."/>
            <person name="Papp T."/>
            <person name="Martin F.M."/>
            <person name="Miettinen O."/>
            <person name="Hibbett D.S."/>
            <person name="Nagy L.G."/>
        </authorList>
    </citation>
    <scope>NUCLEOTIDE SEQUENCE [LARGE SCALE GENOMIC DNA]</scope>
    <source>
        <strain evidence="1 2">NL-1719</strain>
    </source>
</reference>